<keyword evidence="2" id="KW-1185">Reference proteome</keyword>
<sequence>MQNKQNHLYSLSHKGSKSEYRKKKSIDINYSIPCINCECFIPVAEVNKHTLLCQFSLSTQSSQIKDLTASEETDFKLKKLRLQILIQAKTETNLNDKKYLMRIEELCAQLLKLQSFEEQQYKKLLDISEEIKMLTESYEGELFIQLFLERLKSLALVKQQNMKSLRQEKYQFENYQQYQKNQDIDKQSLRVQTQQDLQEPVQQDHGYLFSTCVSYLGQNVKLRKTQIKKFYLEKYSKPLLEKKSEIFTQLSSSKCEGEIQESKDIQNTCNRNQRLFYQKCLNFKAFLLNSDPAQKVPLCILYKEVLNKRIPIYKWDEFIQSAFVKPSQYLDFKKLNVFNQPNNNYNSIKAFSINSNFKERLRYLNQV</sequence>
<protein>
    <submittedName>
        <fullName evidence="1">Uncharacterized protein</fullName>
    </submittedName>
</protein>
<evidence type="ECO:0000313" key="1">
    <source>
        <dbReference type="EMBL" id="CAD8153680.1"/>
    </source>
</evidence>
<dbReference type="OrthoDB" id="298209at2759"/>
<comment type="caution">
    <text evidence="1">The sequence shown here is derived from an EMBL/GenBank/DDBJ whole genome shotgun (WGS) entry which is preliminary data.</text>
</comment>
<name>A0A8S1TN56_PAROT</name>
<organism evidence="1 2">
    <name type="scientific">Paramecium octaurelia</name>
    <dbReference type="NCBI Taxonomy" id="43137"/>
    <lineage>
        <taxon>Eukaryota</taxon>
        <taxon>Sar</taxon>
        <taxon>Alveolata</taxon>
        <taxon>Ciliophora</taxon>
        <taxon>Intramacronucleata</taxon>
        <taxon>Oligohymenophorea</taxon>
        <taxon>Peniculida</taxon>
        <taxon>Parameciidae</taxon>
        <taxon>Paramecium</taxon>
    </lineage>
</organism>
<accession>A0A8S1TN56</accession>
<gene>
    <name evidence="1" type="ORF">POCTA_138.1.T0280126</name>
</gene>
<reference evidence="1" key="1">
    <citation type="submission" date="2021-01" db="EMBL/GenBank/DDBJ databases">
        <authorList>
            <consortium name="Genoscope - CEA"/>
            <person name="William W."/>
        </authorList>
    </citation>
    <scope>NUCLEOTIDE SEQUENCE</scope>
</reference>
<evidence type="ECO:0000313" key="2">
    <source>
        <dbReference type="Proteomes" id="UP000683925"/>
    </source>
</evidence>
<dbReference type="Proteomes" id="UP000683925">
    <property type="component" value="Unassembled WGS sequence"/>
</dbReference>
<dbReference type="AlphaFoldDB" id="A0A8S1TN56"/>
<dbReference type="EMBL" id="CAJJDP010000028">
    <property type="protein sequence ID" value="CAD8153680.1"/>
    <property type="molecule type" value="Genomic_DNA"/>
</dbReference>
<proteinExistence type="predicted"/>
<dbReference type="OMA" id="CILYKEV"/>